<keyword evidence="2" id="KW-1185">Reference proteome</keyword>
<evidence type="ECO:0000313" key="1">
    <source>
        <dbReference type="EMBL" id="KAJ6997078.1"/>
    </source>
</evidence>
<organism evidence="1 2">
    <name type="scientific">Populus alba x Populus x berolinensis</name>
    <dbReference type="NCBI Taxonomy" id="444605"/>
    <lineage>
        <taxon>Eukaryota</taxon>
        <taxon>Viridiplantae</taxon>
        <taxon>Streptophyta</taxon>
        <taxon>Embryophyta</taxon>
        <taxon>Tracheophyta</taxon>
        <taxon>Spermatophyta</taxon>
        <taxon>Magnoliopsida</taxon>
        <taxon>eudicotyledons</taxon>
        <taxon>Gunneridae</taxon>
        <taxon>Pentapetalae</taxon>
        <taxon>rosids</taxon>
        <taxon>fabids</taxon>
        <taxon>Malpighiales</taxon>
        <taxon>Salicaceae</taxon>
        <taxon>Saliceae</taxon>
        <taxon>Populus</taxon>
    </lineage>
</organism>
<accession>A0AAD6QV22</accession>
<comment type="caution">
    <text evidence="1">The sequence shown here is derived from an EMBL/GenBank/DDBJ whole genome shotgun (WGS) entry which is preliminary data.</text>
</comment>
<reference evidence="1" key="1">
    <citation type="journal article" date="2023" name="Mol. Ecol. Resour.">
        <title>Chromosome-level genome assembly of a triploid poplar Populus alba 'Berolinensis'.</title>
        <authorList>
            <person name="Chen S."/>
            <person name="Yu Y."/>
            <person name="Wang X."/>
            <person name="Wang S."/>
            <person name="Zhang T."/>
            <person name="Zhou Y."/>
            <person name="He R."/>
            <person name="Meng N."/>
            <person name="Wang Y."/>
            <person name="Liu W."/>
            <person name="Liu Z."/>
            <person name="Liu J."/>
            <person name="Guo Q."/>
            <person name="Huang H."/>
            <person name="Sederoff R.R."/>
            <person name="Wang G."/>
            <person name="Qu G."/>
            <person name="Chen S."/>
        </authorList>
    </citation>
    <scope>NUCLEOTIDE SEQUENCE</scope>
    <source>
        <strain evidence="1">SC-2020</strain>
    </source>
</reference>
<protein>
    <submittedName>
        <fullName evidence="1">Uncharacterized protein</fullName>
    </submittedName>
</protein>
<sequence length="63" mass="7396">MVENPFPRMIVKNLHLSHNCLLRKCYLYHASVHPNLPSIFPFVLSNKIVEDVSFQRRTICKLS</sequence>
<dbReference type="AlphaFoldDB" id="A0AAD6QV22"/>
<evidence type="ECO:0000313" key="2">
    <source>
        <dbReference type="Proteomes" id="UP001164929"/>
    </source>
</evidence>
<dbReference type="Proteomes" id="UP001164929">
    <property type="component" value="Chromosome 5"/>
</dbReference>
<gene>
    <name evidence="1" type="ORF">NC653_013603</name>
</gene>
<name>A0AAD6QV22_9ROSI</name>
<proteinExistence type="predicted"/>
<dbReference type="EMBL" id="JAQIZT010000005">
    <property type="protein sequence ID" value="KAJ6997078.1"/>
    <property type="molecule type" value="Genomic_DNA"/>
</dbReference>